<keyword evidence="7 15" id="KW-1133">Transmembrane helix</keyword>
<dbReference type="PRINTS" id="PR00326">
    <property type="entry name" value="GTP1OBG"/>
</dbReference>
<dbReference type="Pfam" id="PF02421">
    <property type="entry name" value="FeoB_N"/>
    <property type="match status" value="1"/>
</dbReference>
<dbReference type="PANTHER" id="PTHR43185:SF1">
    <property type="entry name" value="FE(2+) TRANSPORTER FEOB"/>
    <property type="match status" value="1"/>
</dbReference>
<feature type="binding site" evidence="13">
    <location>
        <begin position="36"/>
        <end position="40"/>
    </location>
    <ligand>
        <name>GTP</name>
        <dbReference type="ChEBI" id="CHEBI:37565"/>
        <label>1</label>
    </ligand>
</feature>
<feature type="binding site" evidence="13">
    <location>
        <begin position="58"/>
        <end position="61"/>
    </location>
    <ligand>
        <name>GTP</name>
        <dbReference type="ChEBI" id="CHEBI:37565"/>
        <label>1</label>
    </ligand>
</feature>
<feature type="transmembrane region" description="Helical" evidence="15">
    <location>
        <begin position="413"/>
        <end position="439"/>
    </location>
</feature>
<dbReference type="PANTHER" id="PTHR43185">
    <property type="entry name" value="FERROUS IRON TRANSPORT PROTEIN B"/>
    <property type="match status" value="1"/>
</dbReference>
<keyword evidence="8 15" id="KW-0408">Iron</keyword>
<evidence type="ECO:0000256" key="7">
    <source>
        <dbReference type="ARBA" id="ARBA00022989"/>
    </source>
</evidence>
<keyword evidence="4 15" id="KW-0410">Iron transport</keyword>
<comment type="similarity">
    <text evidence="15">Belongs to the TRAFAC class TrmE-Era-EngA-EngB-Septin-like GTPase superfamily. FeoB GTPase (TC 9.A.8) family.</text>
</comment>
<keyword evidence="18" id="KW-1185">Reference proteome</keyword>
<dbReference type="GO" id="GO:0015093">
    <property type="term" value="F:ferrous iron transmembrane transporter activity"/>
    <property type="evidence" value="ECO:0007669"/>
    <property type="project" value="UniProtKB-UniRule"/>
</dbReference>
<dbReference type="InterPro" id="IPR011642">
    <property type="entry name" value="Gate_dom"/>
</dbReference>
<evidence type="ECO:0000256" key="6">
    <source>
        <dbReference type="ARBA" id="ARBA00022741"/>
    </source>
</evidence>
<keyword evidence="11 15" id="KW-0472">Membrane</keyword>
<evidence type="ECO:0000256" key="1">
    <source>
        <dbReference type="ARBA" id="ARBA00004651"/>
    </source>
</evidence>
<evidence type="ECO:0000256" key="8">
    <source>
        <dbReference type="ARBA" id="ARBA00023004"/>
    </source>
</evidence>
<comment type="subcellular location">
    <subcellularLocation>
        <location evidence="15">Cell inner membrane</location>
        <topology evidence="15">Multi-pass membrane protein</topology>
    </subcellularLocation>
    <subcellularLocation>
        <location evidence="1">Cell membrane</location>
        <topology evidence="1">Multi-pass membrane protein</topology>
    </subcellularLocation>
</comment>
<name>A0A4Q9FS49_9FLAO</name>
<feature type="binding site" evidence="14">
    <location>
        <position position="26"/>
    </location>
    <ligand>
        <name>Mg(2+)</name>
        <dbReference type="ChEBI" id="CHEBI:18420"/>
        <label>2</label>
    </ligand>
</feature>
<dbReference type="InterPro" id="IPR030389">
    <property type="entry name" value="G_FEOB_dom"/>
</dbReference>
<feature type="binding site" evidence="14">
    <location>
        <position position="22"/>
    </location>
    <ligand>
        <name>Mg(2+)</name>
        <dbReference type="ChEBI" id="CHEBI:18420"/>
        <label>1</label>
    </ligand>
</feature>
<dbReference type="Gene3D" id="3.40.50.300">
    <property type="entry name" value="P-loop containing nucleotide triphosphate hydrolases"/>
    <property type="match status" value="1"/>
</dbReference>
<dbReference type="GO" id="GO:0005525">
    <property type="term" value="F:GTP binding"/>
    <property type="evidence" value="ECO:0007669"/>
    <property type="project" value="UniProtKB-KW"/>
</dbReference>
<keyword evidence="5 15" id="KW-0812">Transmembrane</keyword>
<feature type="transmembrane region" description="Helical" evidence="15">
    <location>
        <begin position="335"/>
        <end position="359"/>
    </location>
</feature>
<feature type="binding site" evidence="13">
    <location>
        <begin position="122"/>
        <end position="125"/>
    </location>
    <ligand>
        <name>GTP</name>
        <dbReference type="ChEBI" id="CHEBI:37565"/>
        <label>1</label>
    </ligand>
</feature>
<dbReference type="GO" id="GO:0005886">
    <property type="term" value="C:plasma membrane"/>
    <property type="evidence" value="ECO:0007669"/>
    <property type="project" value="UniProtKB-SubCell"/>
</dbReference>
<evidence type="ECO:0000256" key="10">
    <source>
        <dbReference type="ARBA" id="ARBA00023134"/>
    </source>
</evidence>
<dbReference type="AlphaFoldDB" id="A0A4Q9FS49"/>
<dbReference type="SUPFAM" id="SSF52540">
    <property type="entry name" value="P-loop containing nucleoside triphosphate hydrolases"/>
    <property type="match status" value="1"/>
</dbReference>
<keyword evidence="14" id="KW-0460">Magnesium</keyword>
<evidence type="ECO:0000313" key="18">
    <source>
        <dbReference type="Proteomes" id="UP000292372"/>
    </source>
</evidence>
<dbReference type="OrthoDB" id="9809127at2"/>
<dbReference type="PROSITE" id="PS51711">
    <property type="entry name" value="G_FEOB"/>
    <property type="match status" value="1"/>
</dbReference>
<dbReference type="InterPro" id="IPR011640">
    <property type="entry name" value="Fe2_transport_prot_B_C"/>
</dbReference>
<dbReference type="InterPro" id="IPR050860">
    <property type="entry name" value="FeoB_GTPase"/>
</dbReference>
<gene>
    <name evidence="17" type="primary">feoB</name>
    <name evidence="17" type="ORF">EYD46_07875</name>
</gene>
<evidence type="ECO:0000259" key="16">
    <source>
        <dbReference type="PROSITE" id="PS51711"/>
    </source>
</evidence>
<keyword evidence="14" id="KW-0479">Metal-binding</keyword>
<keyword evidence="9" id="KW-0406">Ion transport</keyword>
<dbReference type="GO" id="GO:0046872">
    <property type="term" value="F:metal ion binding"/>
    <property type="evidence" value="ECO:0007669"/>
    <property type="project" value="UniProtKB-KW"/>
</dbReference>
<evidence type="ECO:0000256" key="15">
    <source>
        <dbReference type="RuleBase" id="RU362098"/>
    </source>
</evidence>
<comment type="caution">
    <text evidence="17">The sequence shown here is derived from an EMBL/GenBank/DDBJ whole genome shotgun (WGS) entry which is preliminary data.</text>
</comment>
<keyword evidence="3" id="KW-1003">Cell membrane</keyword>
<dbReference type="Proteomes" id="UP000292372">
    <property type="component" value="Unassembled WGS sequence"/>
</dbReference>
<organism evidence="17 18">
    <name type="scientific">Hyunsoonleella pacifica</name>
    <dbReference type="NCBI Taxonomy" id="1080224"/>
    <lineage>
        <taxon>Bacteria</taxon>
        <taxon>Pseudomonadati</taxon>
        <taxon>Bacteroidota</taxon>
        <taxon>Flavobacteriia</taxon>
        <taxon>Flavobacteriales</taxon>
        <taxon>Flavobacteriaceae</taxon>
    </lineage>
</organism>
<dbReference type="Pfam" id="PF07670">
    <property type="entry name" value="Gate"/>
    <property type="match status" value="2"/>
</dbReference>
<evidence type="ECO:0000256" key="3">
    <source>
        <dbReference type="ARBA" id="ARBA00022475"/>
    </source>
</evidence>
<dbReference type="RefSeq" id="WP_130936528.1">
    <property type="nucleotide sequence ID" value="NZ_BMEE01000002.1"/>
</dbReference>
<sequence length="704" mass="78789">MSKEINVALIGNPNTGKTSVFNTLTGLNQKVGNYPGITVEKKQGVCKLKDGVKARIIDLPGTYSLNASSLDESVVIELLLNKNDKDFPDIAVVVTDVENLKRNLLIFTQIKDLEIPTILVINMADRMSYKGISLDIPHLEEKLNTKIALVSTRKNEGIDTLKTLISDYKTVSTTVCLDTTTIDPEYFGNLKKVFPNQLLYKLWLVITQDVNFGKVNRKEFDKVADFKVKNTTDLKRLQQKETIKRYQFINDALKKGQTINLKEAKDIRIKLDRILTHKFWGYIIFAFILLVIFQAIYKWSELPMDLIDSFFASLSEWVDNTLPAGAFTSLISEGIIAGLGGVVIFIPQIAFLFLFIAVLEESGYMSRVVFLMDKIMRRFGLSGKSVVPLISGTACAIPAVMAARNIESWKERLITILVTPFTTCAARLPVYLIIIALVIPEGSLLGFSYKALTLMLMYLIGFATAIFSAMLLNKVLHIKSKNYFLIEMPTYKLPLFKNLALTVLEKTKTFVLEAGKIILAISIILWFLASYGPGEQFNNAENIVSSANPNLPENVLNNRIDEHKLEHSYIGIIGKSIEPVIKPLGYDWKIGIGLVTSFAAREVFVGTLATIYSIGSANDMDNEDEATSIIKNRVQNEVYADGSKVFTFASGISLLLFYAFAMQCMSTLAIVKKETNSWKWPMLQLVVMTSFAYLVALIAFQFLK</sequence>
<feature type="binding site" evidence="13">
    <location>
        <begin position="11"/>
        <end position="18"/>
    </location>
    <ligand>
        <name>GTP</name>
        <dbReference type="ChEBI" id="CHEBI:37565"/>
        <label>1</label>
    </ligand>
</feature>
<feature type="transmembrane region" description="Helical" evidence="15">
    <location>
        <begin position="645"/>
        <end position="671"/>
    </location>
</feature>
<feature type="transmembrane region" description="Helical" evidence="15">
    <location>
        <begin position="683"/>
        <end position="703"/>
    </location>
</feature>
<dbReference type="NCBIfam" id="TIGR00437">
    <property type="entry name" value="feoB"/>
    <property type="match status" value="1"/>
</dbReference>
<feature type="transmembrane region" description="Helical" evidence="15">
    <location>
        <begin position="451"/>
        <end position="472"/>
    </location>
</feature>
<evidence type="ECO:0000256" key="12">
    <source>
        <dbReference type="NCBIfam" id="TIGR00437"/>
    </source>
</evidence>
<dbReference type="InterPro" id="IPR003373">
    <property type="entry name" value="Fe2_transport_prot-B"/>
</dbReference>
<evidence type="ECO:0000256" key="2">
    <source>
        <dbReference type="ARBA" id="ARBA00022448"/>
    </source>
</evidence>
<accession>A0A4Q9FS49</accession>
<evidence type="ECO:0000256" key="11">
    <source>
        <dbReference type="ARBA" id="ARBA00023136"/>
    </source>
</evidence>
<feature type="binding site" evidence="14">
    <location>
        <position position="23"/>
    </location>
    <ligand>
        <name>Mg(2+)</name>
        <dbReference type="ChEBI" id="CHEBI:18420"/>
        <label>2</label>
    </ligand>
</feature>
<evidence type="ECO:0000256" key="14">
    <source>
        <dbReference type="PIRSR" id="PIRSR603373-2"/>
    </source>
</evidence>
<feature type="transmembrane region" description="Helical" evidence="15">
    <location>
        <begin position="279"/>
        <end position="297"/>
    </location>
</feature>
<dbReference type="EMBL" id="SIRS01000003">
    <property type="protein sequence ID" value="TBN16547.1"/>
    <property type="molecule type" value="Genomic_DNA"/>
</dbReference>
<keyword evidence="10 13" id="KW-0342">GTP-binding</keyword>
<comment type="function">
    <text evidence="15">Probable transporter of a GTP-driven Fe(2+) uptake system.</text>
</comment>
<evidence type="ECO:0000313" key="17">
    <source>
        <dbReference type="EMBL" id="TBN16547.1"/>
    </source>
</evidence>
<reference evidence="17 18" key="1">
    <citation type="journal article" date="2015" name="Int. J. Syst. Evol. Microbiol.">
        <title>Hyunsoonleella pacifica sp. nov., isolated from seawater of South Pacific Gyre.</title>
        <authorList>
            <person name="Gao X."/>
            <person name="Zhang Z."/>
            <person name="Dai X."/>
            <person name="Zhang X.H."/>
        </authorList>
    </citation>
    <scope>NUCLEOTIDE SEQUENCE [LARGE SCALE GENOMIC DNA]</scope>
    <source>
        <strain evidence="17 18">SW033</strain>
    </source>
</reference>
<proteinExistence type="inferred from homology"/>
<protein>
    <recommendedName>
        <fullName evidence="12 15">Ferrous iron transport protein B</fullName>
    </recommendedName>
</protein>
<evidence type="ECO:0000256" key="13">
    <source>
        <dbReference type="PIRSR" id="PIRSR603373-1"/>
    </source>
</evidence>
<feature type="domain" description="FeoB-type G" evidence="16">
    <location>
        <begin position="4"/>
        <end position="171"/>
    </location>
</feature>
<feature type="transmembrane region" description="Helical" evidence="15">
    <location>
        <begin position="510"/>
        <end position="529"/>
    </location>
</feature>
<dbReference type="Pfam" id="PF07664">
    <property type="entry name" value="FeoB_C"/>
    <property type="match status" value="1"/>
</dbReference>
<dbReference type="CDD" id="cd01879">
    <property type="entry name" value="FeoB"/>
    <property type="match status" value="1"/>
</dbReference>
<evidence type="ECO:0000256" key="5">
    <source>
        <dbReference type="ARBA" id="ARBA00022692"/>
    </source>
</evidence>
<keyword evidence="2 15" id="KW-0813">Transport</keyword>
<dbReference type="InterPro" id="IPR027417">
    <property type="entry name" value="P-loop_NTPase"/>
</dbReference>
<evidence type="ECO:0000256" key="9">
    <source>
        <dbReference type="ARBA" id="ARBA00023065"/>
    </source>
</evidence>
<dbReference type="InterPro" id="IPR006073">
    <property type="entry name" value="GTP-bd"/>
</dbReference>
<feature type="transmembrane region" description="Helical" evidence="15">
    <location>
        <begin position="379"/>
        <end position="401"/>
    </location>
</feature>
<keyword evidence="6 13" id="KW-0547">Nucleotide-binding</keyword>
<feature type="binding site" evidence="14">
    <location>
        <position position="25"/>
    </location>
    <ligand>
        <name>Mg(2+)</name>
        <dbReference type="ChEBI" id="CHEBI:18420"/>
        <label>2</label>
    </ligand>
</feature>
<evidence type="ECO:0000256" key="4">
    <source>
        <dbReference type="ARBA" id="ARBA00022496"/>
    </source>
</evidence>